<protein>
    <submittedName>
        <fullName evidence="1">Uncharacterized protein</fullName>
    </submittedName>
</protein>
<comment type="caution">
    <text evidence="1">The sequence shown here is derived from an EMBL/GenBank/DDBJ whole genome shotgun (WGS) entry which is preliminary data.</text>
</comment>
<dbReference type="AlphaFoldDB" id="A0A0F9S422"/>
<dbReference type="EMBL" id="LAZR01002909">
    <property type="protein sequence ID" value="KKN24103.1"/>
    <property type="molecule type" value="Genomic_DNA"/>
</dbReference>
<sequence length="88" mass="9811">MASAHLVELDDIHGPNLVPIEAWGETGSAVKVDLEWNVPVPEGGFDKYIVNGEVMATRRMTLERAQEWLDILSAQLERARATRGRLRG</sequence>
<reference evidence="1" key="1">
    <citation type="journal article" date="2015" name="Nature">
        <title>Complex archaea that bridge the gap between prokaryotes and eukaryotes.</title>
        <authorList>
            <person name="Spang A."/>
            <person name="Saw J.H."/>
            <person name="Jorgensen S.L."/>
            <person name="Zaremba-Niedzwiedzka K."/>
            <person name="Martijn J."/>
            <person name="Lind A.E."/>
            <person name="van Eijk R."/>
            <person name="Schleper C."/>
            <person name="Guy L."/>
            <person name="Ettema T.J."/>
        </authorList>
    </citation>
    <scope>NUCLEOTIDE SEQUENCE</scope>
</reference>
<gene>
    <name evidence="1" type="ORF">LCGC14_0898230</name>
</gene>
<name>A0A0F9S422_9ZZZZ</name>
<organism evidence="1">
    <name type="scientific">marine sediment metagenome</name>
    <dbReference type="NCBI Taxonomy" id="412755"/>
    <lineage>
        <taxon>unclassified sequences</taxon>
        <taxon>metagenomes</taxon>
        <taxon>ecological metagenomes</taxon>
    </lineage>
</organism>
<accession>A0A0F9S422</accession>
<evidence type="ECO:0000313" key="1">
    <source>
        <dbReference type="EMBL" id="KKN24103.1"/>
    </source>
</evidence>
<proteinExistence type="predicted"/>